<dbReference type="PANTHER" id="PTHR11741:SF0">
    <property type="entry name" value="ELONGATION FACTOR TS, MITOCHONDRIAL"/>
    <property type="match status" value="1"/>
</dbReference>
<evidence type="ECO:0000256" key="1">
    <source>
        <dbReference type="ARBA" id="ARBA00005532"/>
    </source>
</evidence>
<dbReference type="InterPro" id="IPR018101">
    <property type="entry name" value="Transl_elong_Ts_CS"/>
</dbReference>
<keyword evidence="11" id="KW-1185">Reference proteome</keyword>
<dbReference type="Gene3D" id="1.10.286.20">
    <property type="match status" value="1"/>
</dbReference>
<dbReference type="RefSeq" id="WP_035388797.1">
    <property type="nucleotide sequence ID" value="NZ_JQKF01000004.1"/>
</dbReference>
<comment type="caution">
    <text evidence="10">The sequence shown here is derived from an EMBL/GenBank/DDBJ whole genome shotgun (WGS) entry which is preliminary data.</text>
</comment>
<comment type="function">
    <text evidence="5 6 7">Associates with the EF-Tu.GDP complex and induces the exchange of GDP to GTP. It remains bound to the aminoacyl-tRNA.EF-Tu.GTP complex up to the GTP hydrolysis stage on the ribosome.</text>
</comment>
<evidence type="ECO:0000256" key="8">
    <source>
        <dbReference type="RuleBase" id="RU000643"/>
    </source>
</evidence>
<dbReference type="GeneID" id="78372154"/>
<organism evidence="10 11">
    <name type="scientific">Ferrimicrobium acidiphilum DSM 19497</name>
    <dbReference type="NCBI Taxonomy" id="1121877"/>
    <lineage>
        <taxon>Bacteria</taxon>
        <taxon>Bacillati</taxon>
        <taxon>Actinomycetota</taxon>
        <taxon>Acidimicrobiia</taxon>
        <taxon>Acidimicrobiales</taxon>
        <taxon>Acidimicrobiaceae</taxon>
        <taxon>Ferrimicrobium</taxon>
    </lineage>
</organism>
<dbReference type="GO" id="GO:0005737">
    <property type="term" value="C:cytoplasm"/>
    <property type="evidence" value="ECO:0007669"/>
    <property type="project" value="UniProtKB-SubCell"/>
</dbReference>
<dbReference type="Gene3D" id="1.10.8.10">
    <property type="entry name" value="DNA helicase RuvA subunit, C-terminal domain"/>
    <property type="match status" value="1"/>
</dbReference>
<comment type="similarity">
    <text evidence="1 6 7">Belongs to the EF-Ts family.</text>
</comment>
<feature type="region of interest" description="Involved in Mg(2+) ion dislocation from EF-Tu" evidence="6">
    <location>
        <begin position="81"/>
        <end position="84"/>
    </location>
</feature>
<protein>
    <recommendedName>
        <fullName evidence="2 6">Elongation factor Ts</fullName>
        <shortName evidence="6">EF-Ts</shortName>
    </recommendedName>
</protein>
<name>A0A0D8FVW0_9ACTN</name>
<reference evidence="10 11" key="1">
    <citation type="submission" date="2015-01" db="EMBL/GenBank/DDBJ databases">
        <title>Draft genome of the acidophilic iron oxidizer Ferrimicrobium acidiphilum strain T23.</title>
        <authorList>
            <person name="Poehlein A."/>
            <person name="Eisen S."/>
            <person name="Schloemann M."/>
            <person name="Johnson B.D."/>
            <person name="Daniel R."/>
            <person name="Muehling M."/>
        </authorList>
    </citation>
    <scope>NUCLEOTIDE SEQUENCE [LARGE SCALE GENOMIC DNA]</scope>
    <source>
        <strain evidence="10 11">T23</strain>
    </source>
</reference>
<dbReference type="EMBL" id="JXUW01000005">
    <property type="protein sequence ID" value="KJE77433.1"/>
    <property type="molecule type" value="Genomic_DNA"/>
</dbReference>
<gene>
    <name evidence="6 10" type="primary">tsf</name>
    <name evidence="10" type="ORF">FEAC_08670</name>
</gene>
<evidence type="ECO:0000256" key="2">
    <source>
        <dbReference type="ARBA" id="ARBA00016956"/>
    </source>
</evidence>
<keyword evidence="6" id="KW-0963">Cytoplasm</keyword>
<evidence type="ECO:0000259" key="9">
    <source>
        <dbReference type="Pfam" id="PF00889"/>
    </source>
</evidence>
<keyword evidence="4 6" id="KW-0648">Protein biosynthesis</keyword>
<dbReference type="PROSITE" id="PS01127">
    <property type="entry name" value="EF_TS_2"/>
    <property type="match status" value="1"/>
</dbReference>
<evidence type="ECO:0000256" key="4">
    <source>
        <dbReference type="ARBA" id="ARBA00022917"/>
    </source>
</evidence>
<proteinExistence type="inferred from homology"/>
<evidence type="ECO:0000256" key="5">
    <source>
        <dbReference type="ARBA" id="ARBA00025453"/>
    </source>
</evidence>
<dbReference type="Gene3D" id="3.30.479.20">
    <property type="entry name" value="Elongation factor Ts, dimerisation domain"/>
    <property type="match status" value="2"/>
</dbReference>
<evidence type="ECO:0000256" key="7">
    <source>
        <dbReference type="RuleBase" id="RU000642"/>
    </source>
</evidence>
<dbReference type="STRING" id="1121877.FEAC_08670"/>
<dbReference type="PATRIC" id="fig|1121877.4.peg.922"/>
<keyword evidence="3 6" id="KW-0251">Elongation factor</keyword>
<comment type="subcellular location">
    <subcellularLocation>
        <location evidence="6 8">Cytoplasm</location>
    </subcellularLocation>
</comment>
<sequence>MADIKAADVQALRKLTGAGILDAKRTLEETGGDAERAAQLLRERGVVSAAKRADRENSEGAIALSMVDRQVGVLVELKCETDFVAKSADFVNTVNEIAAAVAERGEQAVGEYTEMIASLTITLKENISLGRVVRLQAGEGEEVSGYLHVQADRGVNGVLVQLKNGSEELAHDLALHVAFARPSYLAIEDVPAALVAQERETLETMTRNEGKPEAAIEKIVTGRLDGFFKSICLLEQPFVKDEKHRVREVLGQASLVAFAQLVVGE</sequence>
<dbReference type="FunFam" id="1.10.8.10:FF:000001">
    <property type="entry name" value="Elongation factor Ts"/>
    <property type="match status" value="1"/>
</dbReference>
<dbReference type="AlphaFoldDB" id="A0A0D8FVW0"/>
<dbReference type="eggNOG" id="COG0264">
    <property type="taxonomic scope" value="Bacteria"/>
</dbReference>
<evidence type="ECO:0000313" key="11">
    <source>
        <dbReference type="Proteomes" id="UP000032336"/>
    </source>
</evidence>
<dbReference type="Pfam" id="PF00889">
    <property type="entry name" value="EF_TS"/>
    <property type="match status" value="1"/>
</dbReference>
<dbReference type="InterPro" id="IPR036402">
    <property type="entry name" value="EF-Ts_dimer_sf"/>
</dbReference>
<dbReference type="SUPFAM" id="SSF54713">
    <property type="entry name" value="Elongation factor Ts (EF-Ts), dimerisation domain"/>
    <property type="match status" value="1"/>
</dbReference>
<dbReference type="GO" id="GO:0003746">
    <property type="term" value="F:translation elongation factor activity"/>
    <property type="evidence" value="ECO:0007669"/>
    <property type="project" value="UniProtKB-UniRule"/>
</dbReference>
<dbReference type="Proteomes" id="UP000032336">
    <property type="component" value="Unassembled WGS sequence"/>
</dbReference>
<evidence type="ECO:0000313" key="10">
    <source>
        <dbReference type="EMBL" id="KJE77433.1"/>
    </source>
</evidence>
<dbReference type="InterPro" id="IPR014039">
    <property type="entry name" value="Transl_elong_EFTs/EF1B_dimer"/>
</dbReference>
<evidence type="ECO:0000256" key="6">
    <source>
        <dbReference type="HAMAP-Rule" id="MF_00050"/>
    </source>
</evidence>
<dbReference type="HAMAP" id="MF_00050">
    <property type="entry name" value="EF_Ts"/>
    <property type="match status" value="1"/>
</dbReference>
<dbReference type="NCBIfam" id="TIGR00116">
    <property type="entry name" value="tsf"/>
    <property type="match status" value="1"/>
</dbReference>
<dbReference type="InterPro" id="IPR001816">
    <property type="entry name" value="Transl_elong_EFTs/EF1B"/>
</dbReference>
<dbReference type="SUPFAM" id="SSF46934">
    <property type="entry name" value="UBA-like"/>
    <property type="match status" value="1"/>
</dbReference>
<evidence type="ECO:0000256" key="3">
    <source>
        <dbReference type="ARBA" id="ARBA00022768"/>
    </source>
</evidence>
<dbReference type="InterPro" id="IPR009060">
    <property type="entry name" value="UBA-like_sf"/>
</dbReference>
<dbReference type="FunFam" id="1.10.286.20:FF:000001">
    <property type="entry name" value="Elongation factor Ts"/>
    <property type="match status" value="1"/>
</dbReference>
<feature type="domain" description="Translation elongation factor EFTs/EF1B dimerisation" evidence="9">
    <location>
        <begin position="72"/>
        <end position="265"/>
    </location>
</feature>
<dbReference type="PANTHER" id="PTHR11741">
    <property type="entry name" value="ELONGATION FACTOR TS"/>
    <property type="match status" value="1"/>
</dbReference>
<accession>A0A0D8FVW0</accession>